<evidence type="ECO:0000256" key="1">
    <source>
        <dbReference type="ARBA" id="ARBA00022679"/>
    </source>
</evidence>
<evidence type="ECO:0000313" key="6">
    <source>
        <dbReference type="Proteomes" id="UP000238350"/>
    </source>
</evidence>
<dbReference type="OrthoDB" id="10264728at2759"/>
<keyword evidence="6" id="KW-1185">Reference proteome</keyword>
<dbReference type="InterPro" id="IPR016181">
    <property type="entry name" value="Acyl_CoA_acyltransferase"/>
</dbReference>
<dbReference type="GeneID" id="36513787"/>
<dbReference type="STRING" id="45607.A0A2T0FBN7"/>
<dbReference type="SUPFAM" id="SSF55729">
    <property type="entry name" value="Acyl-CoA N-acyltransferases (Nat)"/>
    <property type="match status" value="1"/>
</dbReference>
<gene>
    <name evidence="5" type="ORF">B9G98_00038</name>
</gene>
<dbReference type="Proteomes" id="UP000238350">
    <property type="component" value="Unassembled WGS sequence"/>
</dbReference>
<dbReference type="PANTHER" id="PTHR45910">
    <property type="entry name" value="N-ALPHA-ACETYLTRANSFERASE 20"/>
    <property type="match status" value="1"/>
</dbReference>
<dbReference type="PANTHER" id="PTHR45910:SF1">
    <property type="entry name" value="N-ALPHA-ACETYLTRANSFERASE 20"/>
    <property type="match status" value="1"/>
</dbReference>
<dbReference type="InterPro" id="IPR051646">
    <property type="entry name" value="NatB_acetyltransferase_subunit"/>
</dbReference>
<dbReference type="EMBL" id="NDIQ01000001">
    <property type="protein sequence ID" value="PRT52418.1"/>
    <property type="molecule type" value="Genomic_DNA"/>
</dbReference>
<sequence length="183" mass="21333">MTSLLPFNAGDLLDCNAINLDVLTENYDISFYLEYMYYWPDLLFKSVSRTRNVGYMIGKSEGAGLEWHSHITAVTVDMEYRRLGLGRVLVDLLKLASEAPDQNCYFMDLYVRTSNRIAVDMYKLFGFAPFRRVVGYYGQGRDQDAFDMRMPLKRDPHRKSLIKGPHTYESSQNRYKYDKKSLS</sequence>
<dbReference type="AlphaFoldDB" id="A0A2T0FBN7"/>
<dbReference type="PROSITE" id="PS51186">
    <property type="entry name" value="GNAT"/>
    <property type="match status" value="1"/>
</dbReference>
<protein>
    <submittedName>
        <fullName evidence="5">N-terminal acetyltransferase B complex catalytic subunit naa20</fullName>
    </submittedName>
</protein>
<evidence type="ECO:0000256" key="3">
    <source>
        <dbReference type="SAM" id="MobiDB-lite"/>
    </source>
</evidence>
<accession>A0A2T0FBN7</accession>
<reference evidence="5 6" key="1">
    <citation type="submission" date="2017-04" db="EMBL/GenBank/DDBJ databases">
        <title>Genome sequencing of [Candida] sorbophila.</title>
        <authorList>
            <person name="Ahn J.O."/>
        </authorList>
    </citation>
    <scope>NUCLEOTIDE SEQUENCE [LARGE SCALE GENOMIC DNA]</scope>
    <source>
        <strain evidence="5 6">DS02</strain>
    </source>
</reference>
<feature type="region of interest" description="Disordered" evidence="3">
    <location>
        <begin position="157"/>
        <end position="183"/>
    </location>
</feature>
<dbReference type="Pfam" id="PF00583">
    <property type="entry name" value="Acetyltransf_1"/>
    <property type="match status" value="1"/>
</dbReference>
<dbReference type="Gene3D" id="3.40.630.30">
    <property type="match status" value="1"/>
</dbReference>
<dbReference type="GO" id="GO:0004596">
    <property type="term" value="F:protein-N-terminal amino-acid acetyltransferase activity"/>
    <property type="evidence" value="ECO:0007669"/>
    <property type="project" value="TreeGrafter"/>
</dbReference>
<keyword evidence="1 5" id="KW-0808">Transferase</keyword>
<dbReference type="RefSeq" id="XP_024662364.1">
    <property type="nucleotide sequence ID" value="XM_024806596.1"/>
</dbReference>
<comment type="caution">
    <text evidence="5">The sequence shown here is derived from an EMBL/GenBank/DDBJ whole genome shotgun (WGS) entry which is preliminary data.</text>
</comment>
<dbReference type="InterPro" id="IPR000182">
    <property type="entry name" value="GNAT_dom"/>
</dbReference>
<dbReference type="GO" id="GO:0031416">
    <property type="term" value="C:NatB complex"/>
    <property type="evidence" value="ECO:0007669"/>
    <property type="project" value="TreeGrafter"/>
</dbReference>
<evidence type="ECO:0000256" key="2">
    <source>
        <dbReference type="ARBA" id="ARBA00023315"/>
    </source>
</evidence>
<feature type="domain" description="N-acetyltransferase" evidence="4">
    <location>
        <begin position="2"/>
        <end position="153"/>
    </location>
</feature>
<proteinExistence type="predicted"/>
<keyword evidence="2" id="KW-0012">Acyltransferase</keyword>
<evidence type="ECO:0000259" key="4">
    <source>
        <dbReference type="PROSITE" id="PS51186"/>
    </source>
</evidence>
<name>A0A2T0FBN7_9ASCO</name>
<evidence type="ECO:0000313" key="5">
    <source>
        <dbReference type="EMBL" id="PRT52418.1"/>
    </source>
</evidence>
<organism evidence="5 6">
    <name type="scientific">Wickerhamiella sorbophila</name>
    <dbReference type="NCBI Taxonomy" id="45607"/>
    <lineage>
        <taxon>Eukaryota</taxon>
        <taxon>Fungi</taxon>
        <taxon>Dikarya</taxon>
        <taxon>Ascomycota</taxon>
        <taxon>Saccharomycotina</taxon>
        <taxon>Dipodascomycetes</taxon>
        <taxon>Dipodascales</taxon>
        <taxon>Trichomonascaceae</taxon>
        <taxon>Wickerhamiella</taxon>
    </lineage>
</organism>